<accession>A0A8T2V0X0</accession>
<evidence type="ECO:0000313" key="7">
    <source>
        <dbReference type="Proteomes" id="UP000825935"/>
    </source>
</evidence>
<organism evidence="6 7">
    <name type="scientific">Ceratopteris richardii</name>
    <name type="common">Triangle waterfern</name>
    <dbReference type="NCBI Taxonomy" id="49495"/>
    <lineage>
        <taxon>Eukaryota</taxon>
        <taxon>Viridiplantae</taxon>
        <taxon>Streptophyta</taxon>
        <taxon>Embryophyta</taxon>
        <taxon>Tracheophyta</taxon>
        <taxon>Polypodiopsida</taxon>
        <taxon>Polypodiidae</taxon>
        <taxon>Polypodiales</taxon>
        <taxon>Pteridineae</taxon>
        <taxon>Pteridaceae</taxon>
        <taxon>Parkerioideae</taxon>
        <taxon>Ceratopteris</taxon>
    </lineage>
</organism>
<dbReference type="GO" id="GO:0005737">
    <property type="term" value="C:cytoplasm"/>
    <property type="evidence" value="ECO:0007669"/>
    <property type="project" value="TreeGrafter"/>
</dbReference>
<dbReference type="GO" id="GO:0003729">
    <property type="term" value="F:mRNA binding"/>
    <property type="evidence" value="ECO:0007669"/>
    <property type="project" value="TreeGrafter"/>
</dbReference>
<evidence type="ECO:0000256" key="1">
    <source>
        <dbReference type="ARBA" id="ARBA00022723"/>
    </source>
</evidence>
<dbReference type="PANTHER" id="PTHR23111">
    <property type="entry name" value="ZINC FINGER PROTEIN"/>
    <property type="match status" value="1"/>
</dbReference>
<keyword evidence="3" id="KW-0862">Zinc</keyword>
<keyword evidence="2 4" id="KW-0863">Zinc-finger</keyword>
<keyword evidence="7" id="KW-1185">Reference proteome</keyword>
<dbReference type="PROSITE" id="PS01358">
    <property type="entry name" value="ZF_RANBP2_1"/>
    <property type="match status" value="3"/>
</dbReference>
<dbReference type="PANTHER" id="PTHR23111:SF71">
    <property type="entry name" value="RANBP2-TYPE DOMAIN-CONTAINING PROTEIN"/>
    <property type="match status" value="1"/>
</dbReference>
<dbReference type="OMA" id="GWPFGGN"/>
<dbReference type="GO" id="GO:0008270">
    <property type="term" value="F:zinc ion binding"/>
    <property type="evidence" value="ECO:0007669"/>
    <property type="project" value="UniProtKB-KW"/>
</dbReference>
<dbReference type="EMBL" id="CM035408">
    <property type="protein sequence ID" value="KAH7441062.1"/>
    <property type="molecule type" value="Genomic_DNA"/>
</dbReference>
<protein>
    <recommendedName>
        <fullName evidence="5">RanBP2-type domain-containing protein</fullName>
    </recommendedName>
</protein>
<dbReference type="AlphaFoldDB" id="A0A8T2V0X0"/>
<dbReference type="Proteomes" id="UP000825935">
    <property type="component" value="Chromosome 3"/>
</dbReference>
<dbReference type="Pfam" id="PF00641">
    <property type="entry name" value="Zn_ribbon_RanBP"/>
    <property type="match status" value="3"/>
</dbReference>
<name>A0A8T2V0X0_CERRI</name>
<dbReference type="SUPFAM" id="SSF90209">
    <property type="entry name" value="Ran binding protein zinc finger-like"/>
    <property type="match status" value="4"/>
</dbReference>
<evidence type="ECO:0000256" key="2">
    <source>
        <dbReference type="ARBA" id="ARBA00022771"/>
    </source>
</evidence>
<keyword evidence="1" id="KW-0479">Metal-binding</keyword>
<dbReference type="PROSITE" id="PS50199">
    <property type="entry name" value="ZF_RANBP2_2"/>
    <property type="match status" value="3"/>
</dbReference>
<evidence type="ECO:0000259" key="5">
    <source>
        <dbReference type="PROSITE" id="PS50199"/>
    </source>
</evidence>
<proteinExistence type="predicted"/>
<feature type="domain" description="RanBP2-type" evidence="5">
    <location>
        <begin position="288"/>
        <end position="317"/>
    </location>
</feature>
<dbReference type="FunFam" id="4.10.1060.10:FF:000013">
    <property type="entry name" value="Zinc finger, RanBP2-type protein"/>
    <property type="match status" value="1"/>
</dbReference>
<evidence type="ECO:0000256" key="3">
    <source>
        <dbReference type="ARBA" id="ARBA00022833"/>
    </source>
</evidence>
<comment type="caution">
    <text evidence="6">The sequence shown here is derived from an EMBL/GenBank/DDBJ whole genome shotgun (WGS) entry which is preliminary data.</text>
</comment>
<dbReference type="SMART" id="SM00547">
    <property type="entry name" value="ZnF_RBZ"/>
    <property type="match status" value="4"/>
</dbReference>
<dbReference type="InterPro" id="IPR036443">
    <property type="entry name" value="Znf_RanBP2_sf"/>
</dbReference>
<evidence type="ECO:0000313" key="6">
    <source>
        <dbReference type="EMBL" id="KAH7441062.1"/>
    </source>
</evidence>
<dbReference type="OrthoDB" id="1878647at2759"/>
<feature type="domain" description="RanBP2-type" evidence="5">
    <location>
        <begin position="9"/>
        <end position="38"/>
    </location>
</feature>
<evidence type="ECO:0000256" key="4">
    <source>
        <dbReference type="PROSITE-ProRule" id="PRU00322"/>
    </source>
</evidence>
<dbReference type="Gene3D" id="4.10.1060.10">
    <property type="entry name" value="Zinc finger, RanBP2-type"/>
    <property type="match status" value="4"/>
</dbReference>
<feature type="domain" description="RanBP2-type" evidence="5">
    <location>
        <begin position="52"/>
        <end position="81"/>
    </location>
</feature>
<sequence>MASSAAGSREGDWRCDGCGNKNYAFRSFCNRCKQPRLLVDSKTPSDSKWLPRIGDWICAGCSNNNYASREKCNKCGVAKEVAALPAMALPGAAMAAPTLTPNGLAQAGLGLGMHSGLLHPVESAWSFNGSTMSNSLGNNTWRLGDWLCICGFHNYSSRSMCKKCSAPMPVTSAASYTTSPDDSLFAATLPLLGTALSEAGTSVKRPAATELGNDLKRLHTFGEHVQQFSSQPSSFSALSGLLGSSLGFSSLANVNGLPPPSWQPQPQPQGTGLSLVPAIVGKGAKQWRAGDWMCAGCNNHNFASRATCNRCGGKKESGISQILPVS</sequence>
<gene>
    <name evidence="6" type="ORF">KP509_03G023500</name>
</gene>
<dbReference type="InterPro" id="IPR001876">
    <property type="entry name" value="Znf_RanBP2"/>
</dbReference>
<reference evidence="6" key="1">
    <citation type="submission" date="2021-08" db="EMBL/GenBank/DDBJ databases">
        <title>WGS assembly of Ceratopteris richardii.</title>
        <authorList>
            <person name="Marchant D.B."/>
            <person name="Chen G."/>
            <person name="Jenkins J."/>
            <person name="Shu S."/>
            <person name="Leebens-Mack J."/>
            <person name="Grimwood J."/>
            <person name="Schmutz J."/>
            <person name="Soltis P."/>
            <person name="Soltis D."/>
            <person name="Chen Z.-H."/>
        </authorList>
    </citation>
    <scope>NUCLEOTIDE SEQUENCE</scope>
    <source>
        <strain evidence="6">Whitten #5841</strain>
        <tissue evidence="6">Leaf</tissue>
    </source>
</reference>